<dbReference type="InterPro" id="IPR036390">
    <property type="entry name" value="WH_DNA-bd_sf"/>
</dbReference>
<protein>
    <submittedName>
        <fullName evidence="5">GntR family transcriptional regulator</fullName>
    </submittedName>
</protein>
<keyword evidence="2" id="KW-0238">DNA-binding</keyword>
<evidence type="ECO:0000259" key="4">
    <source>
        <dbReference type="PROSITE" id="PS50949"/>
    </source>
</evidence>
<dbReference type="SUPFAM" id="SSF46785">
    <property type="entry name" value="Winged helix' DNA-binding domain"/>
    <property type="match status" value="1"/>
</dbReference>
<evidence type="ECO:0000256" key="1">
    <source>
        <dbReference type="ARBA" id="ARBA00023015"/>
    </source>
</evidence>
<dbReference type="InterPro" id="IPR008920">
    <property type="entry name" value="TF_FadR/GntR_C"/>
</dbReference>
<dbReference type="Gene3D" id="1.10.10.10">
    <property type="entry name" value="Winged helix-like DNA-binding domain superfamily/Winged helix DNA-binding domain"/>
    <property type="match status" value="1"/>
</dbReference>
<accession>A0ABW5CLZ6</accession>
<dbReference type="PANTHER" id="PTHR43537">
    <property type="entry name" value="TRANSCRIPTIONAL REGULATOR, GNTR FAMILY"/>
    <property type="match status" value="1"/>
</dbReference>
<dbReference type="Proteomes" id="UP001597371">
    <property type="component" value="Unassembled WGS sequence"/>
</dbReference>
<proteinExistence type="predicted"/>
<dbReference type="PROSITE" id="PS50949">
    <property type="entry name" value="HTH_GNTR"/>
    <property type="match status" value="1"/>
</dbReference>
<dbReference type="SMART" id="SM00895">
    <property type="entry name" value="FCD"/>
    <property type="match status" value="1"/>
</dbReference>
<dbReference type="InterPro" id="IPR036388">
    <property type="entry name" value="WH-like_DNA-bd_sf"/>
</dbReference>
<reference evidence="6" key="1">
    <citation type="journal article" date="2019" name="Int. J. Syst. Evol. Microbiol.">
        <title>The Global Catalogue of Microorganisms (GCM) 10K type strain sequencing project: providing services to taxonomists for standard genome sequencing and annotation.</title>
        <authorList>
            <consortium name="The Broad Institute Genomics Platform"/>
            <consortium name="The Broad Institute Genome Sequencing Center for Infectious Disease"/>
            <person name="Wu L."/>
            <person name="Ma J."/>
        </authorList>
    </citation>
    <scope>NUCLEOTIDE SEQUENCE [LARGE SCALE GENOMIC DNA]</scope>
    <source>
        <strain evidence="6">ZS-35-S2</strain>
    </source>
</reference>
<evidence type="ECO:0000313" key="6">
    <source>
        <dbReference type="Proteomes" id="UP001597371"/>
    </source>
</evidence>
<dbReference type="Gene3D" id="1.20.120.530">
    <property type="entry name" value="GntR ligand-binding domain-like"/>
    <property type="match status" value="1"/>
</dbReference>
<dbReference type="Pfam" id="PF00392">
    <property type="entry name" value="GntR"/>
    <property type="match status" value="1"/>
</dbReference>
<dbReference type="InterPro" id="IPR011711">
    <property type="entry name" value="GntR_C"/>
</dbReference>
<dbReference type="RefSeq" id="WP_245195653.1">
    <property type="nucleotide sequence ID" value="NZ_CP072611.1"/>
</dbReference>
<dbReference type="CDD" id="cd07377">
    <property type="entry name" value="WHTH_GntR"/>
    <property type="match status" value="1"/>
</dbReference>
<dbReference type="Pfam" id="PF07729">
    <property type="entry name" value="FCD"/>
    <property type="match status" value="1"/>
</dbReference>
<comment type="caution">
    <text evidence="5">The sequence shown here is derived from an EMBL/GenBank/DDBJ whole genome shotgun (WGS) entry which is preliminary data.</text>
</comment>
<dbReference type="SUPFAM" id="SSF48008">
    <property type="entry name" value="GntR ligand-binding domain-like"/>
    <property type="match status" value="1"/>
</dbReference>
<name>A0ABW5CLZ6_9HYPH</name>
<evidence type="ECO:0000256" key="2">
    <source>
        <dbReference type="ARBA" id="ARBA00023125"/>
    </source>
</evidence>
<dbReference type="SMART" id="SM00345">
    <property type="entry name" value="HTH_GNTR"/>
    <property type="match status" value="1"/>
</dbReference>
<dbReference type="InterPro" id="IPR000524">
    <property type="entry name" value="Tscrpt_reg_HTH_GntR"/>
</dbReference>
<keyword evidence="3" id="KW-0804">Transcription</keyword>
<organism evidence="5 6">
    <name type="scientific">Aureimonas populi</name>
    <dbReference type="NCBI Taxonomy" id="1701758"/>
    <lineage>
        <taxon>Bacteria</taxon>
        <taxon>Pseudomonadati</taxon>
        <taxon>Pseudomonadota</taxon>
        <taxon>Alphaproteobacteria</taxon>
        <taxon>Hyphomicrobiales</taxon>
        <taxon>Aurantimonadaceae</taxon>
        <taxon>Aureimonas</taxon>
    </lineage>
</organism>
<gene>
    <name evidence="5" type="ORF">ACFSKQ_12705</name>
</gene>
<evidence type="ECO:0000313" key="5">
    <source>
        <dbReference type="EMBL" id="MFD2238310.1"/>
    </source>
</evidence>
<sequence>MHTRLVCEVELQDIETAIVDAILAGRMRPGARLGESELARLFNVSRTRVREAMMGLQSRKVVEVRARKGWYVVDPSPEEARFVFQARRVIESGLVAALAPPTREQCERLRAHLAAERAALDAGNQHLATCLMGDFHILLAQMFGNPMLAGILTDLTARTILISMLSQTAVETEASHDGHRRIVEALEAHDLARAARLMIEHIDEVEQGLDLAGPRADAAEELRRILTPAPPPPARVPEPLSR</sequence>
<feature type="domain" description="HTH gntR-type" evidence="4">
    <location>
        <begin position="8"/>
        <end position="75"/>
    </location>
</feature>
<evidence type="ECO:0000256" key="3">
    <source>
        <dbReference type="ARBA" id="ARBA00023163"/>
    </source>
</evidence>
<dbReference type="EMBL" id="JBHUIJ010000015">
    <property type="protein sequence ID" value="MFD2238310.1"/>
    <property type="molecule type" value="Genomic_DNA"/>
</dbReference>
<dbReference type="PANTHER" id="PTHR43537:SF53">
    <property type="entry name" value="HTH-TYPE TRANSCRIPTIONAL REPRESSOR NANR"/>
    <property type="match status" value="1"/>
</dbReference>
<keyword evidence="6" id="KW-1185">Reference proteome</keyword>
<keyword evidence="1" id="KW-0805">Transcription regulation</keyword>